<dbReference type="GO" id="GO:0005506">
    <property type="term" value="F:iron ion binding"/>
    <property type="evidence" value="ECO:0007669"/>
    <property type="project" value="InterPro"/>
</dbReference>
<evidence type="ECO:0000256" key="2">
    <source>
        <dbReference type="ARBA" id="ARBA00005179"/>
    </source>
</evidence>
<evidence type="ECO:0000313" key="10">
    <source>
        <dbReference type="EMBL" id="TBU34332.1"/>
    </source>
</evidence>
<dbReference type="InterPro" id="IPR001128">
    <property type="entry name" value="Cyt_P450"/>
</dbReference>
<evidence type="ECO:0000256" key="5">
    <source>
        <dbReference type="ARBA" id="ARBA00022723"/>
    </source>
</evidence>
<dbReference type="PANTHER" id="PTHR24305">
    <property type="entry name" value="CYTOCHROME P450"/>
    <property type="match status" value="1"/>
</dbReference>
<dbReference type="OrthoDB" id="1470350at2759"/>
<evidence type="ECO:0000256" key="7">
    <source>
        <dbReference type="ARBA" id="ARBA00023004"/>
    </source>
</evidence>
<dbReference type="Pfam" id="PF00067">
    <property type="entry name" value="p450"/>
    <property type="match status" value="1"/>
</dbReference>
<keyword evidence="7 9" id="KW-0408">Iron</keyword>
<accession>A0A4Q9N4Z5</accession>
<dbReference type="PANTHER" id="PTHR24305:SF166">
    <property type="entry name" value="CYTOCHROME P450 12A4, MITOCHONDRIAL-RELATED"/>
    <property type="match status" value="1"/>
</dbReference>
<comment type="pathway">
    <text evidence="2">Secondary metabolite biosynthesis.</text>
</comment>
<dbReference type="InterPro" id="IPR002401">
    <property type="entry name" value="Cyt_P450_E_grp-I"/>
</dbReference>
<evidence type="ECO:0000256" key="6">
    <source>
        <dbReference type="ARBA" id="ARBA00023002"/>
    </source>
</evidence>
<dbReference type="AlphaFoldDB" id="A0A4Q9N4Z5"/>
<reference evidence="10" key="1">
    <citation type="submission" date="2019-01" db="EMBL/GenBank/DDBJ databases">
        <title>Draft genome sequences of three monokaryotic isolates of the white-rot basidiomycete fungus Dichomitus squalens.</title>
        <authorList>
            <consortium name="DOE Joint Genome Institute"/>
            <person name="Lopez S.C."/>
            <person name="Andreopoulos B."/>
            <person name="Pangilinan J."/>
            <person name="Lipzen A."/>
            <person name="Riley R."/>
            <person name="Ahrendt S."/>
            <person name="Ng V."/>
            <person name="Barry K."/>
            <person name="Daum C."/>
            <person name="Grigoriev I.V."/>
            <person name="Hilden K.S."/>
            <person name="Makela M.R."/>
            <person name="de Vries R.P."/>
        </authorList>
    </citation>
    <scope>NUCLEOTIDE SEQUENCE [LARGE SCALE GENOMIC DNA]</scope>
    <source>
        <strain evidence="10">OM18370.1</strain>
    </source>
</reference>
<dbReference type="SUPFAM" id="SSF48264">
    <property type="entry name" value="Cytochrome P450"/>
    <property type="match status" value="1"/>
</dbReference>
<keyword evidence="8" id="KW-0503">Monooxygenase</keyword>
<organism evidence="10">
    <name type="scientific">Dichomitus squalens</name>
    <dbReference type="NCBI Taxonomy" id="114155"/>
    <lineage>
        <taxon>Eukaryota</taxon>
        <taxon>Fungi</taxon>
        <taxon>Dikarya</taxon>
        <taxon>Basidiomycota</taxon>
        <taxon>Agaricomycotina</taxon>
        <taxon>Agaricomycetes</taxon>
        <taxon>Polyporales</taxon>
        <taxon>Polyporaceae</taxon>
        <taxon>Dichomitus</taxon>
    </lineage>
</organism>
<evidence type="ECO:0000256" key="3">
    <source>
        <dbReference type="ARBA" id="ARBA00010617"/>
    </source>
</evidence>
<dbReference type="PRINTS" id="PR00463">
    <property type="entry name" value="EP450I"/>
</dbReference>
<comment type="similarity">
    <text evidence="3">Belongs to the cytochrome P450 family.</text>
</comment>
<comment type="cofactor">
    <cofactor evidence="1 9">
        <name>heme</name>
        <dbReference type="ChEBI" id="CHEBI:30413"/>
    </cofactor>
</comment>
<evidence type="ECO:0000256" key="1">
    <source>
        <dbReference type="ARBA" id="ARBA00001971"/>
    </source>
</evidence>
<protein>
    <submittedName>
        <fullName evidence="10">Cytochrome P450</fullName>
    </submittedName>
</protein>
<dbReference type="Proteomes" id="UP000292957">
    <property type="component" value="Unassembled WGS sequence"/>
</dbReference>
<gene>
    <name evidence="10" type="ORF">BD311DRAFT_747551</name>
</gene>
<evidence type="ECO:0000256" key="9">
    <source>
        <dbReference type="PIRSR" id="PIRSR602401-1"/>
    </source>
</evidence>
<dbReference type="GO" id="GO:0004497">
    <property type="term" value="F:monooxygenase activity"/>
    <property type="evidence" value="ECO:0007669"/>
    <property type="project" value="UniProtKB-KW"/>
</dbReference>
<dbReference type="Gene3D" id="1.10.630.10">
    <property type="entry name" value="Cytochrome P450"/>
    <property type="match status" value="1"/>
</dbReference>
<keyword evidence="6" id="KW-0560">Oxidoreductase</keyword>
<dbReference type="InterPro" id="IPR036396">
    <property type="entry name" value="Cyt_P450_sf"/>
</dbReference>
<sequence>MLLARLSEMSSMILESLAICAVTWSLWRLFRNVVVTTHLDNIPGPPPSSWLRGNLPDMFDRQGEAFYRDLIENYAPVVRLQGAFGRKILYIHDPRAMHSVVVKDQYSYEQPDWFIKSNLLTLGPGLLSTLGDHHRKQRRMLNPIFSINHMRHMMPMFYNVGHKLRLAIEHRVRSAPSEIDMLNWMGRTALELIGQAGLGHSFDPLQEDVTPDIYAEAIKAYVPALYDLSVYRWTTPYLSVIGRPAFRRALLEWVPWKRLHKLKGVVDIMHRRATEIYREKKALLDTGDEALTLQVGEGRDLMSILLKANTLAAVEDRLSEEELIGQMVTMTFAAMDTTSNALSQILHLLAQHPDVQTRVRQEILEARHRSDTRDLSYDELCVLPFLDAICRETLRVHPPATFIFREAQRDMILPLSEPIRGLDGTLMTEIPVPKGTVVHVGVLGSNMNRRTWGEDAWEWKPERWLAPLPEAVAEAHIPGVYSNLMTFIGGGRACIGFKFSQLEMKVVLSLLVSTFVFEVSDKPIAWNISGIRFPTVGVDGAKPELPLKVSVYRGSV</sequence>
<dbReference type="CDD" id="cd11069">
    <property type="entry name" value="CYP_FUM15-like"/>
    <property type="match status" value="1"/>
</dbReference>
<keyword evidence="4 9" id="KW-0349">Heme</keyword>
<keyword evidence="5 9" id="KW-0479">Metal-binding</keyword>
<dbReference type="PRINTS" id="PR00385">
    <property type="entry name" value="P450"/>
</dbReference>
<feature type="binding site" description="axial binding residue" evidence="9">
    <location>
        <position position="494"/>
    </location>
    <ligand>
        <name>heme</name>
        <dbReference type="ChEBI" id="CHEBI:30413"/>
    </ligand>
    <ligandPart>
        <name>Fe</name>
        <dbReference type="ChEBI" id="CHEBI:18248"/>
    </ligandPart>
</feature>
<evidence type="ECO:0000256" key="8">
    <source>
        <dbReference type="ARBA" id="ARBA00023033"/>
    </source>
</evidence>
<dbReference type="InterPro" id="IPR050121">
    <property type="entry name" value="Cytochrome_P450_monoxygenase"/>
</dbReference>
<dbReference type="GO" id="GO:0020037">
    <property type="term" value="F:heme binding"/>
    <property type="evidence" value="ECO:0007669"/>
    <property type="project" value="InterPro"/>
</dbReference>
<evidence type="ECO:0000256" key="4">
    <source>
        <dbReference type="ARBA" id="ARBA00022617"/>
    </source>
</evidence>
<dbReference type="EMBL" id="ML143389">
    <property type="protein sequence ID" value="TBU34332.1"/>
    <property type="molecule type" value="Genomic_DNA"/>
</dbReference>
<proteinExistence type="inferred from homology"/>
<name>A0A4Q9N4Z5_9APHY</name>
<dbReference type="GO" id="GO:0016705">
    <property type="term" value="F:oxidoreductase activity, acting on paired donors, with incorporation or reduction of molecular oxygen"/>
    <property type="evidence" value="ECO:0007669"/>
    <property type="project" value="InterPro"/>
</dbReference>